<dbReference type="InterPro" id="IPR032675">
    <property type="entry name" value="LRR_dom_sf"/>
</dbReference>
<dbReference type="Pfam" id="PF26605">
    <property type="entry name" value="WLGC"/>
    <property type="match status" value="1"/>
</dbReference>
<keyword evidence="3" id="KW-1185">Reference proteome</keyword>
<reference evidence="2" key="1">
    <citation type="submission" date="2023-04" db="EMBL/GenBank/DDBJ databases">
        <title>Phytophthora lilii NBRC 32176.</title>
        <authorList>
            <person name="Ichikawa N."/>
            <person name="Sato H."/>
            <person name="Tonouchi N."/>
        </authorList>
    </citation>
    <scope>NUCLEOTIDE SEQUENCE</scope>
    <source>
        <strain evidence="2">NBRC 32176</strain>
    </source>
</reference>
<evidence type="ECO:0000313" key="3">
    <source>
        <dbReference type="Proteomes" id="UP001165083"/>
    </source>
</evidence>
<dbReference type="InterPro" id="IPR058256">
    <property type="entry name" value="WLGC"/>
</dbReference>
<gene>
    <name evidence="2" type="ORF">Plil01_000391500</name>
</gene>
<dbReference type="EMBL" id="BSXW01000156">
    <property type="protein sequence ID" value="GMF13441.1"/>
    <property type="molecule type" value="Genomic_DNA"/>
</dbReference>
<organism evidence="2 3">
    <name type="scientific">Phytophthora lilii</name>
    <dbReference type="NCBI Taxonomy" id="2077276"/>
    <lineage>
        <taxon>Eukaryota</taxon>
        <taxon>Sar</taxon>
        <taxon>Stramenopiles</taxon>
        <taxon>Oomycota</taxon>
        <taxon>Peronosporomycetes</taxon>
        <taxon>Peronosporales</taxon>
        <taxon>Peronosporaceae</taxon>
        <taxon>Phytophthora</taxon>
    </lineage>
</organism>
<evidence type="ECO:0000259" key="1">
    <source>
        <dbReference type="Pfam" id="PF26605"/>
    </source>
</evidence>
<dbReference type="SUPFAM" id="SSF52058">
    <property type="entry name" value="L domain-like"/>
    <property type="match status" value="1"/>
</dbReference>
<feature type="domain" description="WLGC" evidence="1">
    <location>
        <begin position="189"/>
        <end position="254"/>
    </location>
</feature>
<evidence type="ECO:0000313" key="2">
    <source>
        <dbReference type="EMBL" id="GMF13441.1"/>
    </source>
</evidence>
<sequence length="255" mass="28448">MFRHSQIEGKYGQPNLLGLPDELFSDLPRLSMVHLGLHENINYIPPLVGVPNLQSLSLAWITQLRTLPSFENVPKLGRLILSLLPRMETLPDMSPLQNLLEFVLLRPNHICCNGFLGPCDLNHISCQSYPLAQIPAATCLVDETNPSLPATPFLGSAGTRSAFKKFAPLVCQESSFDDSDYLSFPTKATIEMCDGKPFRECYIPGNRTGICYNVRFQVLSCVADDNYIALRQFQIEKSVGPKCDPVEERWLGCSD</sequence>
<dbReference type="AlphaFoldDB" id="A0A9W6WQ94"/>
<name>A0A9W6WQ94_9STRA</name>
<dbReference type="OrthoDB" id="120183at2759"/>
<dbReference type="Proteomes" id="UP001165083">
    <property type="component" value="Unassembled WGS sequence"/>
</dbReference>
<accession>A0A9W6WQ94</accession>
<dbReference type="Gene3D" id="3.80.10.10">
    <property type="entry name" value="Ribonuclease Inhibitor"/>
    <property type="match status" value="1"/>
</dbReference>
<protein>
    <submittedName>
        <fullName evidence="2">Unnamed protein product</fullName>
    </submittedName>
</protein>
<comment type="caution">
    <text evidence="2">The sequence shown here is derived from an EMBL/GenBank/DDBJ whole genome shotgun (WGS) entry which is preliminary data.</text>
</comment>
<proteinExistence type="predicted"/>